<reference evidence="1 2" key="1">
    <citation type="journal article" date="2023" name="bioRxiv">
        <title>Conserved and derived expression patterns and positive selection on dental genes reveal complex evolutionary context of ever-growing rodent molars.</title>
        <authorList>
            <person name="Calamari Z.T."/>
            <person name="Song A."/>
            <person name="Cohen E."/>
            <person name="Akter M."/>
            <person name="Roy R.D."/>
            <person name="Hallikas O."/>
            <person name="Christensen M.M."/>
            <person name="Li P."/>
            <person name="Marangoni P."/>
            <person name="Jernvall J."/>
            <person name="Klein O.D."/>
        </authorList>
    </citation>
    <scope>NUCLEOTIDE SEQUENCE [LARGE SCALE GENOMIC DNA]</scope>
    <source>
        <strain evidence="1">V071</strain>
    </source>
</reference>
<protein>
    <recommendedName>
        <fullName evidence="3">Secreted protein</fullName>
    </recommendedName>
</protein>
<proteinExistence type="predicted"/>
<name>A0AAW0HH29_MYOGA</name>
<evidence type="ECO:0008006" key="3">
    <source>
        <dbReference type="Google" id="ProtNLM"/>
    </source>
</evidence>
<comment type="caution">
    <text evidence="1">The sequence shown here is derived from an EMBL/GenBank/DDBJ whole genome shotgun (WGS) entry which is preliminary data.</text>
</comment>
<organism evidence="1 2">
    <name type="scientific">Myodes glareolus</name>
    <name type="common">Bank vole</name>
    <name type="synonym">Clethrionomys glareolus</name>
    <dbReference type="NCBI Taxonomy" id="447135"/>
    <lineage>
        <taxon>Eukaryota</taxon>
        <taxon>Metazoa</taxon>
        <taxon>Chordata</taxon>
        <taxon>Craniata</taxon>
        <taxon>Vertebrata</taxon>
        <taxon>Euteleostomi</taxon>
        <taxon>Mammalia</taxon>
        <taxon>Eutheria</taxon>
        <taxon>Euarchontoglires</taxon>
        <taxon>Glires</taxon>
        <taxon>Rodentia</taxon>
        <taxon>Myomorpha</taxon>
        <taxon>Muroidea</taxon>
        <taxon>Cricetidae</taxon>
        <taxon>Arvicolinae</taxon>
        <taxon>Myodes</taxon>
    </lineage>
</organism>
<dbReference type="AlphaFoldDB" id="A0AAW0HH29"/>
<dbReference type="Proteomes" id="UP001488838">
    <property type="component" value="Unassembled WGS sequence"/>
</dbReference>
<accession>A0AAW0HH29</accession>
<gene>
    <name evidence="1" type="ORF">U0070_006192</name>
</gene>
<dbReference type="EMBL" id="JBBHLL010000477">
    <property type="protein sequence ID" value="KAK7802089.1"/>
    <property type="molecule type" value="Genomic_DNA"/>
</dbReference>
<sequence length="73" mass="8563">MFVQIATILVQYLLAFSHMLYRHVCVLLGSKVQLSQHFTRSRFAVSLRLLRMRSQCLSVTSNKTHSDSQREMY</sequence>
<evidence type="ECO:0000313" key="1">
    <source>
        <dbReference type="EMBL" id="KAK7802089.1"/>
    </source>
</evidence>
<evidence type="ECO:0000313" key="2">
    <source>
        <dbReference type="Proteomes" id="UP001488838"/>
    </source>
</evidence>
<keyword evidence="2" id="KW-1185">Reference proteome</keyword>